<dbReference type="GeneID" id="105364423"/>
<evidence type="ECO:0000259" key="1">
    <source>
        <dbReference type="PROSITE" id="PS50240"/>
    </source>
</evidence>
<feature type="domain" description="Peptidase S1" evidence="1">
    <location>
        <begin position="1"/>
        <end position="224"/>
    </location>
</feature>
<dbReference type="InterPro" id="IPR009003">
    <property type="entry name" value="Peptidase_S1_PA"/>
</dbReference>
<proteinExistence type="predicted"/>
<dbReference type="GO" id="GO:0004252">
    <property type="term" value="F:serine-type endopeptidase activity"/>
    <property type="evidence" value="ECO:0007669"/>
    <property type="project" value="InterPro"/>
</dbReference>
<dbReference type="InterPro" id="IPR001254">
    <property type="entry name" value="Trypsin_dom"/>
</dbReference>
<dbReference type="PANTHER" id="PTHR24260:SF136">
    <property type="entry name" value="GH08193P-RELATED"/>
    <property type="match status" value="1"/>
</dbReference>
<evidence type="ECO:0000313" key="3">
    <source>
        <dbReference type="RefSeq" id="XP_011500638.1"/>
    </source>
</evidence>
<evidence type="ECO:0000313" key="2">
    <source>
        <dbReference type="Proteomes" id="UP000695007"/>
    </source>
</evidence>
<dbReference type="PROSITE" id="PS50240">
    <property type="entry name" value="TRYPSIN_DOM"/>
    <property type="match status" value="1"/>
</dbReference>
<dbReference type="AlphaFoldDB" id="A0AAJ7DY33"/>
<dbReference type="Gene3D" id="2.40.10.10">
    <property type="entry name" value="Trypsin-like serine proteases"/>
    <property type="match status" value="1"/>
</dbReference>
<dbReference type="KEGG" id="csol:105364423"/>
<dbReference type="Proteomes" id="UP000695007">
    <property type="component" value="Unplaced"/>
</dbReference>
<dbReference type="GO" id="GO:0006508">
    <property type="term" value="P:proteolysis"/>
    <property type="evidence" value="ECO:0007669"/>
    <property type="project" value="InterPro"/>
</dbReference>
<dbReference type="RefSeq" id="XP_011500638.1">
    <property type="nucleotide sequence ID" value="XM_011502336.1"/>
</dbReference>
<dbReference type="InterPro" id="IPR043504">
    <property type="entry name" value="Peptidase_S1_PA_chymotrypsin"/>
</dbReference>
<keyword evidence="2" id="KW-1185">Reference proteome</keyword>
<sequence length="224" mass="25044">MLGHNIRLANPNEFPSVVTILRNRNSNIVLNRDVVCGGVLISKQDVLTSEHCIINESISGIIITAGSNNIFQASRFYPSWWITYDQWCTQINKPIKHVWNDIAIIRLTTKVGNAIPIATISSVSPDQLIGLQVDAVGWGTMNNGSIALELQTASVNVLNRYECSQLLSALASETIPIEKRQLCTIADPYVLVHEVLCFVYKEFKSLSFVNYMSLKLRKDSFCLQ</sequence>
<accession>A0AAJ7DY33</accession>
<dbReference type="SUPFAM" id="SSF50494">
    <property type="entry name" value="Trypsin-like serine proteases"/>
    <property type="match status" value="1"/>
</dbReference>
<gene>
    <name evidence="3" type="primary">LOC105364423</name>
</gene>
<reference evidence="3" key="1">
    <citation type="submission" date="2025-08" db="UniProtKB">
        <authorList>
            <consortium name="RefSeq"/>
        </authorList>
    </citation>
    <scope>IDENTIFICATION</scope>
</reference>
<dbReference type="InterPro" id="IPR051333">
    <property type="entry name" value="CLIP_Serine_Protease"/>
</dbReference>
<dbReference type="Pfam" id="PF00089">
    <property type="entry name" value="Trypsin"/>
    <property type="match status" value="1"/>
</dbReference>
<dbReference type="PRINTS" id="PR00722">
    <property type="entry name" value="CHYMOTRYPSIN"/>
</dbReference>
<protein>
    <submittedName>
        <fullName evidence="3">Trypsin iota-like</fullName>
    </submittedName>
</protein>
<dbReference type="PANTHER" id="PTHR24260">
    <property type="match status" value="1"/>
</dbReference>
<organism evidence="2 3">
    <name type="scientific">Ceratosolen solmsi marchali</name>
    <dbReference type="NCBI Taxonomy" id="326594"/>
    <lineage>
        <taxon>Eukaryota</taxon>
        <taxon>Metazoa</taxon>
        <taxon>Ecdysozoa</taxon>
        <taxon>Arthropoda</taxon>
        <taxon>Hexapoda</taxon>
        <taxon>Insecta</taxon>
        <taxon>Pterygota</taxon>
        <taxon>Neoptera</taxon>
        <taxon>Endopterygota</taxon>
        <taxon>Hymenoptera</taxon>
        <taxon>Apocrita</taxon>
        <taxon>Proctotrupomorpha</taxon>
        <taxon>Chalcidoidea</taxon>
        <taxon>Agaonidae</taxon>
        <taxon>Agaoninae</taxon>
        <taxon>Ceratosolen</taxon>
    </lineage>
</organism>
<dbReference type="InterPro" id="IPR001314">
    <property type="entry name" value="Peptidase_S1A"/>
</dbReference>
<dbReference type="SMART" id="SM00020">
    <property type="entry name" value="Tryp_SPc"/>
    <property type="match status" value="1"/>
</dbReference>
<name>A0AAJ7DY33_9HYME</name>